<sequence>MTKFGYYSPDVVKELLRTLPSMSSPASLVAPTNQYVIIYLWPISPIIKLLKSNIPSDLNSPAEPNQGTDTENPTTHHKVGSIPASLCHITLPQKKGYLDVPYYLTEYKNIISNISQDIVVHTS</sequence>
<evidence type="ECO:0000313" key="1">
    <source>
        <dbReference type="EMBL" id="MBW0513057.1"/>
    </source>
</evidence>
<name>A0A9Q3HQW0_9BASI</name>
<keyword evidence="2" id="KW-1185">Reference proteome</keyword>
<dbReference type="EMBL" id="AVOT02023152">
    <property type="protein sequence ID" value="MBW0513057.1"/>
    <property type="molecule type" value="Genomic_DNA"/>
</dbReference>
<organism evidence="1 2">
    <name type="scientific">Austropuccinia psidii MF-1</name>
    <dbReference type="NCBI Taxonomy" id="1389203"/>
    <lineage>
        <taxon>Eukaryota</taxon>
        <taxon>Fungi</taxon>
        <taxon>Dikarya</taxon>
        <taxon>Basidiomycota</taxon>
        <taxon>Pucciniomycotina</taxon>
        <taxon>Pucciniomycetes</taxon>
        <taxon>Pucciniales</taxon>
        <taxon>Sphaerophragmiaceae</taxon>
        <taxon>Austropuccinia</taxon>
    </lineage>
</organism>
<gene>
    <name evidence="1" type="ORF">O181_052772</name>
</gene>
<protein>
    <submittedName>
        <fullName evidence="1">Uncharacterized protein</fullName>
    </submittedName>
</protein>
<dbReference type="AlphaFoldDB" id="A0A9Q3HQW0"/>
<dbReference type="Proteomes" id="UP000765509">
    <property type="component" value="Unassembled WGS sequence"/>
</dbReference>
<evidence type="ECO:0000313" key="2">
    <source>
        <dbReference type="Proteomes" id="UP000765509"/>
    </source>
</evidence>
<reference evidence="1" key="1">
    <citation type="submission" date="2021-03" db="EMBL/GenBank/DDBJ databases">
        <title>Draft genome sequence of rust myrtle Austropuccinia psidii MF-1, a brazilian biotype.</title>
        <authorList>
            <person name="Quecine M.C."/>
            <person name="Pachon D.M.R."/>
            <person name="Bonatelli M.L."/>
            <person name="Correr F.H."/>
            <person name="Franceschini L.M."/>
            <person name="Leite T.F."/>
            <person name="Margarido G.R.A."/>
            <person name="Almeida C.A."/>
            <person name="Ferrarezi J.A."/>
            <person name="Labate C.A."/>
        </authorList>
    </citation>
    <scope>NUCLEOTIDE SEQUENCE</scope>
    <source>
        <strain evidence="1">MF-1</strain>
    </source>
</reference>
<comment type="caution">
    <text evidence="1">The sequence shown here is derived from an EMBL/GenBank/DDBJ whole genome shotgun (WGS) entry which is preliminary data.</text>
</comment>
<proteinExistence type="predicted"/>
<accession>A0A9Q3HQW0</accession>